<accession>A0A166I8Z3</accession>
<keyword evidence="2" id="KW-1133">Transmembrane helix</keyword>
<keyword evidence="2" id="KW-0812">Transmembrane</keyword>
<dbReference type="AlphaFoldDB" id="A0A166I8Z3"/>
<keyword evidence="2" id="KW-0472">Membrane</keyword>
<name>A0A166I8Z3_9MICO</name>
<dbReference type="EMBL" id="LIIN01000019">
    <property type="protein sequence ID" value="KZX21965.1"/>
    <property type="molecule type" value="Genomic_DNA"/>
</dbReference>
<evidence type="ECO:0000256" key="2">
    <source>
        <dbReference type="SAM" id="Phobius"/>
    </source>
</evidence>
<feature type="region of interest" description="Disordered" evidence="1">
    <location>
        <begin position="165"/>
        <end position="186"/>
    </location>
</feature>
<organism evidence="3 4">
    <name type="scientific">Rathayibacter tanaceti</name>
    <dbReference type="NCBI Taxonomy" id="1671680"/>
    <lineage>
        <taxon>Bacteria</taxon>
        <taxon>Bacillati</taxon>
        <taxon>Actinomycetota</taxon>
        <taxon>Actinomycetes</taxon>
        <taxon>Micrococcales</taxon>
        <taxon>Microbacteriaceae</taxon>
        <taxon>Rathayibacter</taxon>
    </lineage>
</organism>
<keyword evidence="4" id="KW-1185">Reference proteome</keyword>
<dbReference type="Proteomes" id="UP000076717">
    <property type="component" value="Unassembled WGS sequence"/>
</dbReference>
<evidence type="ECO:0000313" key="3">
    <source>
        <dbReference type="EMBL" id="KZX21965.1"/>
    </source>
</evidence>
<protein>
    <submittedName>
        <fullName evidence="3">Uncharacterized protein</fullName>
    </submittedName>
</protein>
<evidence type="ECO:0000256" key="1">
    <source>
        <dbReference type="SAM" id="MobiDB-lite"/>
    </source>
</evidence>
<dbReference type="RefSeq" id="WP_068208879.1">
    <property type="nucleotide sequence ID" value="NZ_LIIN01000019.1"/>
</dbReference>
<sequence length="254" mass="26563">MTIDLGPTPEQLARMRHAVFTGIALRQRVARRRRLAGLGVAAVVAIGTSAAAIAVTQATNDEANTRFDCYSAPDLRAERITTALADDDRDAFALLPLDARVDAALDTCRASWSAVPDGAVSGGAPIEVENPTVCVLPDSRLGVFPNPEDTDTDLSAKAWVLRRRPTEDAQTDPANGGVRRKGNAASVQGKGTAPVAYWALGRVTRGGCRTTGPVCQHGKAASVALRLARRGVGRQPDDSSVAAVPGQARSCSVT</sequence>
<proteinExistence type="predicted"/>
<evidence type="ECO:0000313" key="4">
    <source>
        <dbReference type="Proteomes" id="UP000076717"/>
    </source>
</evidence>
<feature type="transmembrane region" description="Helical" evidence="2">
    <location>
        <begin position="35"/>
        <end position="55"/>
    </location>
</feature>
<gene>
    <name evidence="3" type="ORF">ACH61_00884</name>
</gene>
<reference evidence="3 4" key="1">
    <citation type="submission" date="2015-08" db="EMBL/GenBank/DDBJ databases">
        <title>Draft Genome Sequence of Rathayibacter sp. Strain VKM Ac-2596 Isolated from Leaf Gall Induced by Plant-Parasitic Nematodes.</title>
        <authorList>
            <person name="Vasilenko O.V."/>
            <person name="Starodumova I.P."/>
            <person name="Tarlachkov S.V."/>
            <person name="Dorofeeva L.V."/>
            <person name="Evtushenko L.I."/>
        </authorList>
    </citation>
    <scope>NUCLEOTIDE SEQUENCE [LARGE SCALE GENOMIC DNA]</scope>
    <source>
        <strain evidence="3 4">VKM Ac-2596</strain>
    </source>
</reference>
<feature type="region of interest" description="Disordered" evidence="1">
    <location>
        <begin position="231"/>
        <end position="254"/>
    </location>
</feature>
<comment type="caution">
    <text evidence="3">The sequence shown here is derived from an EMBL/GenBank/DDBJ whole genome shotgun (WGS) entry which is preliminary data.</text>
</comment>